<reference evidence="2" key="2">
    <citation type="journal article" date="2018" name="Sci. Data">
        <title>The draft genome sequence of cork oak.</title>
        <authorList>
            <person name="Ramos A.M."/>
            <person name="Usie A."/>
            <person name="Barbosa P."/>
            <person name="Barros P.M."/>
            <person name="Capote T."/>
            <person name="Chaves I."/>
            <person name="Simoes F."/>
            <person name="Abreu I."/>
            <person name="Carrasquinho I."/>
            <person name="Faro C."/>
            <person name="Guimaraes J.B."/>
            <person name="Mendonca D."/>
            <person name="Nobrega F."/>
            <person name="Rodrigues L."/>
            <person name="Saibo N.J.M."/>
            <person name="Varela M.C."/>
            <person name="Egas C."/>
            <person name="Matos J."/>
            <person name="Miguel C.M."/>
            <person name="Oliveira M.M."/>
            <person name="Ricardo C.P."/>
            <person name="Goncalves S."/>
        </authorList>
    </citation>
    <scope>NUCLEOTIDE SEQUENCE [LARGE SCALE GENOMIC DNA]</scope>
    <source>
        <strain evidence="2">HL8</strain>
    </source>
</reference>
<evidence type="ECO:0000256" key="1">
    <source>
        <dbReference type="SAM" id="Phobius"/>
    </source>
</evidence>
<accession>A0AAW0LZ50</accession>
<dbReference type="AlphaFoldDB" id="A0AAW0LZ50"/>
<sequence>MLLHLSGICRALRRPANPNWGALAQITYGKERVCFNFREQPREEQLVLLLYLEHRGVELWVFFFFFFLFGIFETSVGGFGKFIMKSIQLSFMDGFT</sequence>
<proteinExistence type="predicted"/>
<evidence type="ECO:0000313" key="2">
    <source>
        <dbReference type="EMBL" id="KAK7856705.1"/>
    </source>
</evidence>
<comment type="caution">
    <text evidence="2">The sequence shown here is derived from an EMBL/GenBank/DDBJ whole genome shotgun (WGS) entry which is preliminary data.</text>
</comment>
<protein>
    <submittedName>
        <fullName evidence="2">Uncharacterized protein</fullName>
    </submittedName>
</protein>
<reference evidence="2" key="3">
    <citation type="submission" date="2023-07" db="EMBL/GenBank/DDBJ databases">
        <title>An improved reference 1 genome and first organelle genomes of Quercus suber.</title>
        <authorList>
            <consortium name="Genosuber Consortium"/>
            <person name="Usie A."/>
            <person name="Serra O."/>
            <person name="Barros P."/>
        </authorList>
    </citation>
    <scope>NUCLEOTIDE SEQUENCE</scope>
    <source>
        <strain evidence="2">HL8</strain>
        <tissue evidence="2">Leaves</tissue>
    </source>
</reference>
<dbReference type="EMBL" id="PKMF04000034">
    <property type="protein sequence ID" value="KAK7856705.1"/>
    <property type="molecule type" value="Genomic_DNA"/>
</dbReference>
<keyword evidence="1" id="KW-0812">Transmembrane</keyword>
<keyword evidence="1" id="KW-1133">Transmembrane helix</keyword>
<name>A0AAW0LZ50_QUESU</name>
<organism evidence="2">
    <name type="scientific">Quercus suber</name>
    <name type="common">Cork oak</name>
    <dbReference type="NCBI Taxonomy" id="58331"/>
    <lineage>
        <taxon>Eukaryota</taxon>
        <taxon>Viridiplantae</taxon>
        <taxon>Streptophyta</taxon>
        <taxon>Embryophyta</taxon>
        <taxon>Tracheophyta</taxon>
        <taxon>Spermatophyta</taxon>
        <taxon>Magnoliopsida</taxon>
        <taxon>eudicotyledons</taxon>
        <taxon>Gunneridae</taxon>
        <taxon>Pentapetalae</taxon>
        <taxon>rosids</taxon>
        <taxon>fabids</taxon>
        <taxon>Fagales</taxon>
        <taxon>Fagaceae</taxon>
        <taxon>Quercus</taxon>
    </lineage>
</organism>
<feature type="transmembrane region" description="Helical" evidence="1">
    <location>
        <begin position="59"/>
        <end position="83"/>
    </location>
</feature>
<gene>
    <name evidence="2" type="ORF">CFP56_022124</name>
</gene>
<keyword evidence="1" id="KW-0472">Membrane</keyword>
<reference evidence="2" key="1">
    <citation type="submission" date="2017-12" db="EMBL/GenBank/DDBJ databases">
        <authorList>
            <person name="Barbosa P."/>
            <person name="Usie A."/>
            <person name="Ramos A.M."/>
        </authorList>
    </citation>
    <scope>NUCLEOTIDE SEQUENCE</scope>
    <source>
        <strain evidence="2">HL8</strain>
        <tissue evidence="2">Leaves</tissue>
    </source>
</reference>